<dbReference type="Gene3D" id="1.10.357.10">
    <property type="entry name" value="Tetracycline Repressor, domain 2"/>
    <property type="match status" value="1"/>
</dbReference>
<proteinExistence type="predicted"/>
<dbReference type="Gene3D" id="1.10.10.60">
    <property type="entry name" value="Homeodomain-like"/>
    <property type="match status" value="1"/>
</dbReference>
<name>A0ABP6ZN94_9ACTN</name>
<dbReference type="Pfam" id="PF17920">
    <property type="entry name" value="TetR_C_16"/>
    <property type="match status" value="1"/>
</dbReference>
<gene>
    <name evidence="5" type="ORF">GCM10022236_11630</name>
</gene>
<feature type="DNA-binding region" description="H-T-H motif" evidence="2">
    <location>
        <begin position="21"/>
        <end position="40"/>
    </location>
</feature>
<reference evidence="6" key="1">
    <citation type="journal article" date="2019" name="Int. J. Syst. Evol. Microbiol.">
        <title>The Global Catalogue of Microorganisms (GCM) 10K type strain sequencing project: providing services to taxonomists for standard genome sequencing and annotation.</title>
        <authorList>
            <consortium name="The Broad Institute Genomics Platform"/>
            <consortium name="The Broad Institute Genome Sequencing Center for Infectious Disease"/>
            <person name="Wu L."/>
            <person name="Ma J."/>
        </authorList>
    </citation>
    <scope>NUCLEOTIDE SEQUENCE [LARGE SCALE GENOMIC DNA]</scope>
    <source>
        <strain evidence="6">JCM 16929</strain>
    </source>
</reference>
<dbReference type="Pfam" id="PF00440">
    <property type="entry name" value="TetR_N"/>
    <property type="match status" value="1"/>
</dbReference>
<dbReference type="SUPFAM" id="SSF48498">
    <property type="entry name" value="Tetracyclin repressor-like, C-terminal domain"/>
    <property type="match status" value="1"/>
</dbReference>
<sequence length="219" mass="23871">MERILDVARQSFATHGAAGTTLRGVAKAAEVDPRLVAYYFDNKETLLDACLVPPADYLEQVEAVTHQPLRGRGKAMVANMVHFWEQPDTGTVLRAILLTAVHEPVAMARLQGIYRTNMVGAVADALDDDQRQLRANLAASQIIGICMTRYIYQLEPVASLPGGDVVELVGPTVQRFLTGRLPINAMDRVPDEPSNPGEPRAARSRPTHGRAAVARPVTR</sequence>
<dbReference type="InterPro" id="IPR036271">
    <property type="entry name" value="Tet_transcr_reg_TetR-rel_C_sf"/>
</dbReference>
<dbReference type="RefSeq" id="WP_344802506.1">
    <property type="nucleotide sequence ID" value="NZ_BAABAB010000007.1"/>
</dbReference>
<dbReference type="PANTHER" id="PTHR30055:SF235">
    <property type="entry name" value="TRANSCRIPTIONAL REGULATORY PROTEIN"/>
    <property type="match status" value="1"/>
</dbReference>
<dbReference type="PROSITE" id="PS50977">
    <property type="entry name" value="HTH_TETR_2"/>
    <property type="match status" value="1"/>
</dbReference>
<dbReference type="InterPro" id="IPR041678">
    <property type="entry name" value="TetR_C_16"/>
</dbReference>
<dbReference type="InterPro" id="IPR050109">
    <property type="entry name" value="HTH-type_TetR-like_transc_reg"/>
</dbReference>
<dbReference type="InterPro" id="IPR001647">
    <property type="entry name" value="HTH_TetR"/>
</dbReference>
<accession>A0ABP6ZN94</accession>
<evidence type="ECO:0000256" key="3">
    <source>
        <dbReference type="SAM" id="MobiDB-lite"/>
    </source>
</evidence>
<evidence type="ECO:0000256" key="2">
    <source>
        <dbReference type="PROSITE-ProRule" id="PRU00335"/>
    </source>
</evidence>
<evidence type="ECO:0000259" key="4">
    <source>
        <dbReference type="PROSITE" id="PS50977"/>
    </source>
</evidence>
<keyword evidence="6" id="KW-1185">Reference proteome</keyword>
<dbReference type="EMBL" id="BAABAB010000007">
    <property type="protein sequence ID" value="GAA3611551.1"/>
    <property type="molecule type" value="Genomic_DNA"/>
</dbReference>
<dbReference type="SUPFAM" id="SSF46689">
    <property type="entry name" value="Homeodomain-like"/>
    <property type="match status" value="1"/>
</dbReference>
<evidence type="ECO:0000313" key="6">
    <source>
        <dbReference type="Proteomes" id="UP001501490"/>
    </source>
</evidence>
<organism evidence="5 6">
    <name type="scientific">Microlunatus ginsengisoli</name>
    <dbReference type="NCBI Taxonomy" id="363863"/>
    <lineage>
        <taxon>Bacteria</taxon>
        <taxon>Bacillati</taxon>
        <taxon>Actinomycetota</taxon>
        <taxon>Actinomycetes</taxon>
        <taxon>Propionibacteriales</taxon>
        <taxon>Propionibacteriaceae</taxon>
        <taxon>Microlunatus</taxon>
    </lineage>
</organism>
<dbReference type="Proteomes" id="UP001501490">
    <property type="component" value="Unassembled WGS sequence"/>
</dbReference>
<protein>
    <submittedName>
        <fullName evidence="5">TetR family transcriptional regulator</fullName>
    </submittedName>
</protein>
<evidence type="ECO:0000313" key="5">
    <source>
        <dbReference type="EMBL" id="GAA3611551.1"/>
    </source>
</evidence>
<keyword evidence="1 2" id="KW-0238">DNA-binding</keyword>
<feature type="domain" description="HTH tetR-type" evidence="4">
    <location>
        <begin position="1"/>
        <end position="58"/>
    </location>
</feature>
<dbReference type="InterPro" id="IPR009057">
    <property type="entry name" value="Homeodomain-like_sf"/>
</dbReference>
<feature type="region of interest" description="Disordered" evidence="3">
    <location>
        <begin position="185"/>
        <end position="219"/>
    </location>
</feature>
<evidence type="ECO:0000256" key="1">
    <source>
        <dbReference type="ARBA" id="ARBA00023125"/>
    </source>
</evidence>
<dbReference type="PANTHER" id="PTHR30055">
    <property type="entry name" value="HTH-TYPE TRANSCRIPTIONAL REGULATOR RUTR"/>
    <property type="match status" value="1"/>
</dbReference>
<comment type="caution">
    <text evidence="5">The sequence shown here is derived from an EMBL/GenBank/DDBJ whole genome shotgun (WGS) entry which is preliminary data.</text>
</comment>